<feature type="signal peptide" evidence="1">
    <location>
        <begin position="1"/>
        <end position="22"/>
    </location>
</feature>
<feature type="chain" id="PRO_5020676808" evidence="1">
    <location>
        <begin position="23"/>
        <end position="267"/>
    </location>
</feature>
<protein>
    <submittedName>
        <fullName evidence="2">Uncharacterized protein</fullName>
    </submittedName>
</protein>
<dbReference type="RefSeq" id="WP_136933378.1">
    <property type="nucleotide sequence ID" value="NZ_SSMQ01000047.1"/>
</dbReference>
<keyword evidence="1" id="KW-0732">Signal</keyword>
<dbReference type="OrthoDB" id="1149281at2"/>
<gene>
    <name evidence="2" type="ORF">E8A74_34745</name>
</gene>
<dbReference type="EMBL" id="SSMQ01000047">
    <property type="protein sequence ID" value="TKD00450.1"/>
    <property type="molecule type" value="Genomic_DNA"/>
</dbReference>
<dbReference type="AlphaFoldDB" id="A0A4U1J0M2"/>
<dbReference type="Proteomes" id="UP000309215">
    <property type="component" value="Unassembled WGS sequence"/>
</dbReference>
<evidence type="ECO:0000256" key="1">
    <source>
        <dbReference type="SAM" id="SignalP"/>
    </source>
</evidence>
<proteinExistence type="predicted"/>
<evidence type="ECO:0000313" key="2">
    <source>
        <dbReference type="EMBL" id="TKD00450.1"/>
    </source>
</evidence>
<comment type="caution">
    <text evidence="2">The sequence shown here is derived from an EMBL/GenBank/DDBJ whole genome shotgun (WGS) entry which is preliminary data.</text>
</comment>
<accession>A0A4U1J0M2</accession>
<reference evidence="2 3" key="1">
    <citation type="submission" date="2019-04" db="EMBL/GenBank/DDBJ databases">
        <authorList>
            <person name="Li Y."/>
            <person name="Wang J."/>
        </authorList>
    </citation>
    <scope>NUCLEOTIDE SEQUENCE [LARGE SCALE GENOMIC DNA]</scope>
    <source>
        <strain evidence="2 3">DSM 14668</strain>
    </source>
</reference>
<organism evidence="2 3">
    <name type="scientific">Polyangium fumosum</name>
    <dbReference type="NCBI Taxonomy" id="889272"/>
    <lineage>
        <taxon>Bacteria</taxon>
        <taxon>Pseudomonadati</taxon>
        <taxon>Myxococcota</taxon>
        <taxon>Polyangia</taxon>
        <taxon>Polyangiales</taxon>
        <taxon>Polyangiaceae</taxon>
        <taxon>Polyangium</taxon>
    </lineage>
</organism>
<name>A0A4U1J0M2_9BACT</name>
<evidence type="ECO:0000313" key="3">
    <source>
        <dbReference type="Proteomes" id="UP000309215"/>
    </source>
</evidence>
<sequence length="267" mass="29132">MLRSLWLLLLASILLVATSAQAAEPLVVHVVVPLCSNEQIDCGSNVAGDPDRLDTNLYWGAAFGHRRFFDRKKSGFSRVDVMGAEGARLERVVYRRNVSAEPFGGKPGDTIEQIIVLDAYHGDSIDRAVEAFWRLATRGGRIRFRDGSNERDVRISVAGYAGHNRLMDGVRLSPPPGPEERARAIPSFVLACDSEPYFGPALRAAGSETWLMTRSLMAPEGYVLDAVVTAIGEHASPTTIRERAVAAYAKWQKLSHGAAGTIFAKPQ</sequence>
<keyword evidence="3" id="KW-1185">Reference proteome</keyword>